<organism evidence="1 2">
    <name type="scientific">Candidatus Pristimantibacillus lignocellulolyticus</name>
    <dbReference type="NCBI Taxonomy" id="2994561"/>
    <lineage>
        <taxon>Bacteria</taxon>
        <taxon>Bacillati</taxon>
        <taxon>Bacillota</taxon>
        <taxon>Bacilli</taxon>
        <taxon>Bacillales</taxon>
        <taxon>Paenibacillaceae</taxon>
        <taxon>Candidatus Pristimantibacillus</taxon>
    </lineage>
</organism>
<dbReference type="SUPFAM" id="SSF100985">
    <property type="entry name" value="Sporulation inhibitor Sda"/>
    <property type="match status" value="1"/>
</dbReference>
<dbReference type="InterPro" id="IPR036916">
    <property type="entry name" value="Sda_sf"/>
</dbReference>
<gene>
    <name evidence="1" type="ORF">NAG76_00540</name>
</gene>
<dbReference type="EMBL" id="CP097899">
    <property type="protein sequence ID" value="URN94784.1"/>
    <property type="molecule type" value="Genomic_DNA"/>
</dbReference>
<dbReference type="Gene3D" id="1.10.287.1100">
    <property type="entry name" value="Sporulation inhibitor A"/>
    <property type="match status" value="1"/>
</dbReference>
<evidence type="ECO:0000313" key="1">
    <source>
        <dbReference type="EMBL" id="URN94784.1"/>
    </source>
</evidence>
<reference evidence="1" key="1">
    <citation type="submission" date="2022-05" db="EMBL/GenBank/DDBJ databases">
        <title>Novel bacterial taxa in a minimal lignocellulolytic consortium and its capacity to transform plastics disclosed by genome-resolved metagenomics.</title>
        <authorList>
            <person name="Rodriguez C.A.D."/>
            <person name="Diaz-Garcia L."/>
            <person name="Herrera K."/>
            <person name="Tarazona N.A."/>
            <person name="Sproer C."/>
            <person name="Overmann J."/>
            <person name="Jimenez D.J."/>
        </authorList>
    </citation>
    <scope>NUCLEOTIDE SEQUENCE</scope>
    <source>
        <strain evidence="1">MAG5</strain>
    </source>
</reference>
<dbReference type="KEGG" id="plig:NAG76_00540"/>
<protein>
    <submittedName>
        <fullName evidence="1">Sporulation histidine kinase inhibitor Sda</fullName>
    </submittedName>
</protein>
<dbReference type="Pfam" id="PF08970">
    <property type="entry name" value="Sda"/>
    <property type="match status" value="1"/>
</dbReference>
<sequence length="47" mass="5602">MKLLSNELLIDTYLQAIHYQCDREFIQMLAFELQLRGIILPEQQYSA</sequence>
<accession>A0A9J6ZFY4</accession>
<evidence type="ECO:0000313" key="2">
    <source>
        <dbReference type="Proteomes" id="UP001056756"/>
    </source>
</evidence>
<dbReference type="AlphaFoldDB" id="A0A9J6ZFY4"/>
<dbReference type="Proteomes" id="UP001056756">
    <property type="component" value="Chromosome"/>
</dbReference>
<proteinExistence type="predicted"/>
<name>A0A9J6ZFY4_9BACL</name>
<dbReference type="InterPro" id="IPR015064">
    <property type="entry name" value="Sda"/>
</dbReference>